<evidence type="ECO:0000256" key="4">
    <source>
        <dbReference type="ARBA" id="ARBA00023125"/>
    </source>
</evidence>
<dbReference type="Pfam" id="PF03704">
    <property type="entry name" value="BTAD"/>
    <property type="match status" value="1"/>
</dbReference>
<keyword evidence="4 6" id="KW-0238">DNA-binding</keyword>
<dbReference type="InterPro" id="IPR011990">
    <property type="entry name" value="TPR-like_helical_dom_sf"/>
</dbReference>
<evidence type="ECO:0000256" key="1">
    <source>
        <dbReference type="ARBA" id="ARBA00005820"/>
    </source>
</evidence>
<dbReference type="PANTHER" id="PTHR35807:SF1">
    <property type="entry name" value="TRANSCRIPTIONAL REGULATOR REDD"/>
    <property type="match status" value="1"/>
</dbReference>
<dbReference type="SUPFAM" id="SSF48452">
    <property type="entry name" value="TPR-like"/>
    <property type="match status" value="1"/>
</dbReference>
<protein>
    <submittedName>
        <fullName evidence="8">SARP family transcriptional regulator</fullName>
    </submittedName>
</protein>
<organism evidence="8 9">
    <name type="scientific">Streptomyces nigrescens</name>
    <dbReference type="NCBI Taxonomy" id="1920"/>
    <lineage>
        <taxon>Bacteria</taxon>
        <taxon>Bacillati</taxon>
        <taxon>Actinomycetota</taxon>
        <taxon>Actinomycetes</taxon>
        <taxon>Kitasatosporales</taxon>
        <taxon>Streptomycetaceae</taxon>
        <taxon>Streptomyces</taxon>
    </lineage>
</organism>
<evidence type="ECO:0000256" key="2">
    <source>
        <dbReference type="ARBA" id="ARBA00023012"/>
    </source>
</evidence>
<dbReference type="Gene3D" id="1.25.40.10">
    <property type="entry name" value="Tetratricopeptide repeat domain"/>
    <property type="match status" value="1"/>
</dbReference>
<feature type="DNA-binding region" description="OmpR/PhoB-type" evidence="6">
    <location>
        <begin position="8"/>
        <end position="111"/>
    </location>
</feature>
<dbReference type="Proteomes" id="UP001059597">
    <property type="component" value="Chromosome"/>
</dbReference>
<keyword evidence="5" id="KW-0804">Transcription</keyword>
<keyword evidence="3" id="KW-0805">Transcription regulation</keyword>
<evidence type="ECO:0000256" key="5">
    <source>
        <dbReference type="ARBA" id="ARBA00023163"/>
    </source>
</evidence>
<evidence type="ECO:0000313" key="8">
    <source>
        <dbReference type="EMBL" id="BDM68627.1"/>
    </source>
</evidence>
<dbReference type="RefSeq" id="WP_261952610.1">
    <property type="nucleotide sequence ID" value="NZ_AP026073.1"/>
</dbReference>
<name>A0ABM7ZQF9_STRNI</name>
<proteinExistence type="inferred from homology"/>
<dbReference type="PANTHER" id="PTHR35807">
    <property type="entry name" value="TRANSCRIPTIONAL REGULATOR REDD-RELATED"/>
    <property type="match status" value="1"/>
</dbReference>
<dbReference type="InterPro" id="IPR036388">
    <property type="entry name" value="WH-like_DNA-bd_sf"/>
</dbReference>
<reference evidence="8" key="1">
    <citation type="submission" date="2022-06" db="EMBL/GenBank/DDBJ databases">
        <title>Complete genome sequence of Streptomyces nigrescens HEK616.</title>
        <authorList>
            <person name="Asamizu S."/>
            <person name="Onaka H."/>
        </authorList>
    </citation>
    <scope>NUCLEOTIDE SEQUENCE</scope>
    <source>
        <strain evidence="8">HEK616</strain>
    </source>
</reference>
<keyword evidence="9" id="KW-1185">Reference proteome</keyword>
<dbReference type="SMART" id="SM01043">
    <property type="entry name" value="BTAD"/>
    <property type="match status" value="1"/>
</dbReference>
<keyword evidence="2" id="KW-0902">Two-component regulatory system</keyword>
<dbReference type="CDD" id="cd15831">
    <property type="entry name" value="BTAD"/>
    <property type="match status" value="1"/>
</dbReference>
<dbReference type="SUPFAM" id="SSF46894">
    <property type="entry name" value="C-terminal effector domain of the bipartite response regulators"/>
    <property type="match status" value="1"/>
</dbReference>
<evidence type="ECO:0000256" key="6">
    <source>
        <dbReference type="PROSITE-ProRule" id="PRU01091"/>
    </source>
</evidence>
<dbReference type="EMBL" id="AP026073">
    <property type="protein sequence ID" value="BDM68627.1"/>
    <property type="molecule type" value="Genomic_DNA"/>
</dbReference>
<dbReference type="InterPro" id="IPR051677">
    <property type="entry name" value="AfsR-DnrI-RedD_regulator"/>
</dbReference>
<sequence>MAPHILNGDNMDTGEVSVGLLGPLQVAHRGRPYGVGPNRARALLAVLALSAGEVVSIDFLIDELLTDRPWKNPKNALQAGVHRLRDALERITGTPGTLMVRTSANGYLLDVPPARVDTHRFDTLAAQGAALLPHAPDEAVAVLEEALALWRGDALLDVLGGLRCQNQMSRLASQRLSTLEDLYEAKLLSGGYRVVNGLEQLALEHPERERLTELLMVALYRSGRQQEALATFQRVRSWLQDELGVEPGRKLRSLQRAILTQDVAIDARLPQTSVT</sequence>
<dbReference type="InterPro" id="IPR005158">
    <property type="entry name" value="BTAD"/>
</dbReference>
<gene>
    <name evidence="8" type="ORF">HEK616_21140</name>
</gene>
<dbReference type="PROSITE" id="PS51755">
    <property type="entry name" value="OMPR_PHOB"/>
    <property type="match status" value="1"/>
</dbReference>
<dbReference type="Pfam" id="PF00486">
    <property type="entry name" value="Trans_reg_C"/>
    <property type="match status" value="1"/>
</dbReference>
<dbReference type="InterPro" id="IPR016032">
    <property type="entry name" value="Sig_transdc_resp-reg_C-effctor"/>
</dbReference>
<evidence type="ECO:0000259" key="7">
    <source>
        <dbReference type="PROSITE" id="PS51755"/>
    </source>
</evidence>
<accession>A0ABM7ZQF9</accession>
<comment type="similarity">
    <text evidence="1">Belongs to the AfsR/DnrI/RedD regulatory family.</text>
</comment>
<evidence type="ECO:0000256" key="3">
    <source>
        <dbReference type="ARBA" id="ARBA00023015"/>
    </source>
</evidence>
<dbReference type="InterPro" id="IPR001867">
    <property type="entry name" value="OmpR/PhoB-type_DNA-bd"/>
</dbReference>
<dbReference type="Gene3D" id="1.10.10.10">
    <property type="entry name" value="Winged helix-like DNA-binding domain superfamily/Winged helix DNA-binding domain"/>
    <property type="match status" value="1"/>
</dbReference>
<feature type="domain" description="OmpR/PhoB-type" evidence="7">
    <location>
        <begin position="8"/>
        <end position="111"/>
    </location>
</feature>
<evidence type="ECO:0000313" key="9">
    <source>
        <dbReference type="Proteomes" id="UP001059597"/>
    </source>
</evidence>